<sequence>MDRVLKIIGLVVLAWLAIGLVGAVLGFLVKAVFWVAVIAGGVYAVGAITANRRQVRSHR</sequence>
<keyword evidence="1" id="KW-1133">Transmembrane helix</keyword>
<feature type="transmembrane region" description="Helical" evidence="1">
    <location>
        <begin position="31"/>
        <end position="50"/>
    </location>
</feature>
<name>A0A917WJT8_9ACTN</name>
<reference evidence="2" key="1">
    <citation type="journal article" date="2014" name="Int. J. Syst. Evol. Microbiol.">
        <title>Complete genome sequence of Corynebacterium casei LMG S-19264T (=DSM 44701T), isolated from a smear-ripened cheese.</title>
        <authorList>
            <consortium name="US DOE Joint Genome Institute (JGI-PGF)"/>
            <person name="Walter F."/>
            <person name="Albersmeier A."/>
            <person name="Kalinowski J."/>
            <person name="Ruckert C."/>
        </authorList>
    </citation>
    <scope>NUCLEOTIDE SEQUENCE</scope>
    <source>
        <strain evidence="2">CGMCC 4.7308</strain>
    </source>
</reference>
<evidence type="ECO:0000313" key="3">
    <source>
        <dbReference type="Proteomes" id="UP000655208"/>
    </source>
</evidence>
<accession>A0A917WJT8</accession>
<dbReference type="EMBL" id="BMNA01000006">
    <property type="protein sequence ID" value="GGM08762.1"/>
    <property type="molecule type" value="Genomic_DNA"/>
</dbReference>
<dbReference type="Proteomes" id="UP000655208">
    <property type="component" value="Unassembled WGS sequence"/>
</dbReference>
<evidence type="ECO:0000313" key="2">
    <source>
        <dbReference type="EMBL" id="GGM08762.1"/>
    </source>
</evidence>
<dbReference type="AlphaFoldDB" id="A0A917WJT8"/>
<comment type="caution">
    <text evidence="2">The sequence shown here is derived from an EMBL/GenBank/DDBJ whole genome shotgun (WGS) entry which is preliminary data.</text>
</comment>
<keyword evidence="1" id="KW-0472">Membrane</keyword>
<feature type="transmembrane region" description="Helical" evidence="1">
    <location>
        <begin position="7"/>
        <end position="25"/>
    </location>
</feature>
<keyword evidence="1" id="KW-0812">Transmembrane</keyword>
<protein>
    <submittedName>
        <fullName evidence="2">Uncharacterized protein</fullName>
    </submittedName>
</protein>
<gene>
    <name evidence="2" type="ORF">GCM10011594_30830</name>
</gene>
<dbReference type="RefSeq" id="WP_188943026.1">
    <property type="nucleotide sequence ID" value="NZ_BMNA01000006.1"/>
</dbReference>
<organism evidence="2 3">
    <name type="scientific">Nakamurella endophytica</name>
    <dbReference type="NCBI Taxonomy" id="1748367"/>
    <lineage>
        <taxon>Bacteria</taxon>
        <taxon>Bacillati</taxon>
        <taxon>Actinomycetota</taxon>
        <taxon>Actinomycetes</taxon>
        <taxon>Nakamurellales</taxon>
        <taxon>Nakamurellaceae</taxon>
        <taxon>Nakamurella</taxon>
    </lineage>
</organism>
<reference evidence="2" key="2">
    <citation type="submission" date="2020-09" db="EMBL/GenBank/DDBJ databases">
        <authorList>
            <person name="Sun Q."/>
            <person name="Zhou Y."/>
        </authorList>
    </citation>
    <scope>NUCLEOTIDE SEQUENCE</scope>
    <source>
        <strain evidence="2">CGMCC 4.7308</strain>
    </source>
</reference>
<keyword evidence="3" id="KW-1185">Reference proteome</keyword>
<proteinExistence type="predicted"/>
<evidence type="ECO:0000256" key="1">
    <source>
        <dbReference type="SAM" id="Phobius"/>
    </source>
</evidence>